<dbReference type="WBParaSite" id="PDA_v2.g4292.t1">
    <property type="protein sequence ID" value="PDA_v2.g4292.t1"/>
    <property type="gene ID" value="PDA_v2.g4292"/>
</dbReference>
<sequence>MDSSHPQRTSSNQKRKAQDSIMVFSKHAEFMETYHRQNFSMPDSVIFYVAKNPKTSALYLKMIKTCKYFFVKNSIIVIDCLDTHRGKWRINKKPLDLTKYNCKYWITDKIHAPAFEFVNRNIFSSIISKLYRCDVKCLELFFQVVSFNDLSLLIPSAEKIYLRNVSVKKCDSIIPLEDIVAIAVKAKEISVDKPTITPKTMKKLSELPNFKKLDNLTLRNLSEVFDIDEFHGYMKKNFHTKFYLYFDEQISNAFKNRLETIVDEILETKEFNYKPPIISFIALDIQKYGKLYQIFSFH</sequence>
<dbReference type="AlphaFoldDB" id="A0A914QKY4"/>
<reference evidence="2" key="1">
    <citation type="submission" date="2022-11" db="UniProtKB">
        <authorList>
            <consortium name="WormBaseParasite"/>
        </authorList>
    </citation>
    <scope>IDENTIFICATION</scope>
</reference>
<accession>A0A914QKY4</accession>
<dbReference type="Proteomes" id="UP000887578">
    <property type="component" value="Unplaced"/>
</dbReference>
<evidence type="ECO:0000313" key="1">
    <source>
        <dbReference type="Proteomes" id="UP000887578"/>
    </source>
</evidence>
<protein>
    <submittedName>
        <fullName evidence="2">Uncharacterized protein</fullName>
    </submittedName>
</protein>
<organism evidence="1 2">
    <name type="scientific">Panagrolaimus davidi</name>
    <dbReference type="NCBI Taxonomy" id="227884"/>
    <lineage>
        <taxon>Eukaryota</taxon>
        <taxon>Metazoa</taxon>
        <taxon>Ecdysozoa</taxon>
        <taxon>Nematoda</taxon>
        <taxon>Chromadorea</taxon>
        <taxon>Rhabditida</taxon>
        <taxon>Tylenchina</taxon>
        <taxon>Panagrolaimomorpha</taxon>
        <taxon>Panagrolaimoidea</taxon>
        <taxon>Panagrolaimidae</taxon>
        <taxon>Panagrolaimus</taxon>
    </lineage>
</organism>
<evidence type="ECO:0000313" key="2">
    <source>
        <dbReference type="WBParaSite" id="PDA_v2.g4292.t1"/>
    </source>
</evidence>
<name>A0A914QKY4_9BILA</name>
<proteinExistence type="predicted"/>
<keyword evidence="1" id="KW-1185">Reference proteome</keyword>